<keyword evidence="3" id="KW-1185">Reference proteome</keyword>
<accession>A0AAD9LT69</accession>
<feature type="region of interest" description="Disordered" evidence="1">
    <location>
        <begin position="1"/>
        <end position="90"/>
    </location>
</feature>
<organism evidence="2 3">
    <name type="scientific">Colletotrichum zoysiae</name>
    <dbReference type="NCBI Taxonomy" id="1216348"/>
    <lineage>
        <taxon>Eukaryota</taxon>
        <taxon>Fungi</taxon>
        <taxon>Dikarya</taxon>
        <taxon>Ascomycota</taxon>
        <taxon>Pezizomycotina</taxon>
        <taxon>Sordariomycetes</taxon>
        <taxon>Hypocreomycetidae</taxon>
        <taxon>Glomerellales</taxon>
        <taxon>Glomerellaceae</taxon>
        <taxon>Colletotrichum</taxon>
        <taxon>Colletotrichum graminicola species complex</taxon>
    </lineage>
</organism>
<feature type="compositionally biased region" description="Pro residues" evidence="1">
    <location>
        <begin position="48"/>
        <end position="57"/>
    </location>
</feature>
<protein>
    <submittedName>
        <fullName evidence="2">Uncharacterized protein</fullName>
    </submittedName>
</protein>
<gene>
    <name evidence="2" type="ORF">LX32DRAFT_647466</name>
</gene>
<feature type="compositionally biased region" description="Basic and acidic residues" evidence="1">
    <location>
        <begin position="74"/>
        <end position="86"/>
    </location>
</feature>
<dbReference type="EMBL" id="MU843328">
    <property type="protein sequence ID" value="KAK2020369.1"/>
    <property type="molecule type" value="Genomic_DNA"/>
</dbReference>
<evidence type="ECO:0000313" key="2">
    <source>
        <dbReference type="EMBL" id="KAK2020369.1"/>
    </source>
</evidence>
<dbReference type="Proteomes" id="UP001232148">
    <property type="component" value="Unassembled WGS sequence"/>
</dbReference>
<evidence type="ECO:0000256" key="1">
    <source>
        <dbReference type="SAM" id="MobiDB-lite"/>
    </source>
</evidence>
<proteinExistence type="predicted"/>
<comment type="caution">
    <text evidence="2">The sequence shown here is derived from an EMBL/GenBank/DDBJ whole genome shotgun (WGS) entry which is preliminary data.</text>
</comment>
<sequence>MTPGAMRAKAGKWREGRERERDRDRDRVSRFDTSFRHPASRATRLFPDGPPIQPPSLPHTTGGRFRTASNQENKPAKKPAEEEMTRVKKKQNRVWNGIADQQVMGFLVHVRHQTIAPPALCPLPSALLRTNTPHIGFGKVPLSPFTFFFLGLSPTRGKGMRTKKQGSAR</sequence>
<dbReference type="AlphaFoldDB" id="A0AAD9LT69"/>
<reference evidence="2" key="1">
    <citation type="submission" date="2021-06" db="EMBL/GenBank/DDBJ databases">
        <title>Comparative genomics, transcriptomics and evolutionary studies reveal genomic signatures of adaptation to plant cell wall in hemibiotrophic fungi.</title>
        <authorList>
            <consortium name="DOE Joint Genome Institute"/>
            <person name="Baroncelli R."/>
            <person name="Diaz J.F."/>
            <person name="Benocci T."/>
            <person name="Peng M."/>
            <person name="Battaglia E."/>
            <person name="Haridas S."/>
            <person name="Andreopoulos W."/>
            <person name="Labutti K."/>
            <person name="Pangilinan J."/>
            <person name="Floch G.L."/>
            <person name="Makela M.R."/>
            <person name="Henrissat B."/>
            <person name="Grigoriev I.V."/>
            <person name="Crouch J.A."/>
            <person name="De Vries R.P."/>
            <person name="Sukno S.A."/>
            <person name="Thon M.R."/>
        </authorList>
    </citation>
    <scope>NUCLEOTIDE SEQUENCE</scope>
    <source>
        <strain evidence="2">MAFF235873</strain>
    </source>
</reference>
<name>A0AAD9LT69_9PEZI</name>
<feature type="compositionally biased region" description="Basic and acidic residues" evidence="1">
    <location>
        <begin position="12"/>
        <end position="35"/>
    </location>
</feature>
<evidence type="ECO:0000313" key="3">
    <source>
        <dbReference type="Proteomes" id="UP001232148"/>
    </source>
</evidence>